<dbReference type="KEGG" id="amog:QRX60_33465"/>
<organism evidence="1 2">
    <name type="scientific">Amycolatopsis mongoliensis</name>
    <dbReference type="NCBI Taxonomy" id="715475"/>
    <lineage>
        <taxon>Bacteria</taxon>
        <taxon>Bacillati</taxon>
        <taxon>Actinomycetota</taxon>
        <taxon>Actinomycetes</taxon>
        <taxon>Pseudonocardiales</taxon>
        <taxon>Pseudonocardiaceae</taxon>
        <taxon>Amycolatopsis</taxon>
    </lineage>
</organism>
<dbReference type="EMBL" id="CP127295">
    <property type="protein sequence ID" value="WIX98943.1"/>
    <property type="molecule type" value="Genomic_DNA"/>
</dbReference>
<protein>
    <submittedName>
        <fullName evidence="1">Uncharacterized protein</fullName>
    </submittedName>
</protein>
<accession>A0A9Y2JKF2</accession>
<evidence type="ECO:0000313" key="1">
    <source>
        <dbReference type="EMBL" id="WIX98943.1"/>
    </source>
</evidence>
<sequence>MSPWPLDLWIVASGRSYSPAKAMANSEKDCTGPVTTLPGIGDGAFFCTVADDEELVMTGKRSHGQNRTAHISLRKHRAEVYTGLAKVLADRL</sequence>
<dbReference type="Proteomes" id="UP001239397">
    <property type="component" value="Chromosome"/>
</dbReference>
<dbReference type="RefSeq" id="WP_285995426.1">
    <property type="nucleotide sequence ID" value="NZ_CP127295.1"/>
</dbReference>
<proteinExistence type="predicted"/>
<keyword evidence="2" id="KW-1185">Reference proteome</keyword>
<evidence type="ECO:0000313" key="2">
    <source>
        <dbReference type="Proteomes" id="UP001239397"/>
    </source>
</evidence>
<reference evidence="1 2" key="1">
    <citation type="submission" date="2023-06" db="EMBL/GenBank/DDBJ databases">
        <authorList>
            <person name="Oyuntsetseg B."/>
            <person name="Kim S.B."/>
        </authorList>
    </citation>
    <scope>NUCLEOTIDE SEQUENCE [LARGE SCALE GENOMIC DNA]</scope>
    <source>
        <strain evidence="1 2">4-36</strain>
    </source>
</reference>
<dbReference type="AlphaFoldDB" id="A0A9Y2JKF2"/>
<gene>
    <name evidence="1" type="ORF">QRX60_33465</name>
</gene>
<name>A0A9Y2JKF2_9PSEU</name>